<organism evidence="2 3">
    <name type="scientific">Streptomyces flavochromogenes</name>
    <dbReference type="NCBI Taxonomy" id="68199"/>
    <lineage>
        <taxon>Bacteria</taxon>
        <taxon>Bacillati</taxon>
        <taxon>Actinomycetota</taxon>
        <taxon>Actinomycetes</taxon>
        <taxon>Kitasatosporales</taxon>
        <taxon>Streptomycetaceae</taxon>
        <taxon>Streptomyces</taxon>
    </lineage>
</organism>
<reference evidence="2 3" key="1">
    <citation type="submission" date="2024-10" db="EMBL/GenBank/DDBJ databases">
        <title>The Natural Products Discovery Center: Release of the First 8490 Sequenced Strains for Exploring Actinobacteria Biosynthetic Diversity.</title>
        <authorList>
            <person name="Kalkreuter E."/>
            <person name="Kautsar S.A."/>
            <person name="Yang D."/>
            <person name="Bader C.D."/>
            <person name="Teijaro C.N."/>
            <person name="Fluegel L."/>
            <person name="Davis C.M."/>
            <person name="Simpson J.R."/>
            <person name="Lauterbach L."/>
            <person name="Steele A.D."/>
            <person name="Gui C."/>
            <person name="Meng S."/>
            <person name="Li G."/>
            <person name="Viehrig K."/>
            <person name="Ye F."/>
            <person name="Su P."/>
            <person name="Kiefer A.F."/>
            <person name="Nichols A."/>
            <person name="Cepeda A.J."/>
            <person name="Yan W."/>
            <person name="Fan B."/>
            <person name="Jiang Y."/>
            <person name="Adhikari A."/>
            <person name="Zheng C.-J."/>
            <person name="Schuster L."/>
            <person name="Cowan T.M."/>
            <person name="Smanski M.J."/>
            <person name="Chevrette M.G."/>
            <person name="De Carvalho L.P.S."/>
            <person name="Shen B."/>
        </authorList>
    </citation>
    <scope>NUCLEOTIDE SEQUENCE [LARGE SCALE GENOMIC DNA]</scope>
    <source>
        <strain evidence="2 3">NPDC012605</strain>
    </source>
</reference>
<evidence type="ECO:0000313" key="3">
    <source>
        <dbReference type="Proteomes" id="UP001602370"/>
    </source>
</evidence>
<evidence type="ECO:0000313" key="2">
    <source>
        <dbReference type="EMBL" id="MFF5922950.1"/>
    </source>
</evidence>
<feature type="compositionally biased region" description="Basic and acidic residues" evidence="1">
    <location>
        <begin position="12"/>
        <end position="26"/>
    </location>
</feature>
<dbReference type="RefSeq" id="WP_388310410.1">
    <property type="nucleotide sequence ID" value="NZ_JBIBDZ010000012.1"/>
</dbReference>
<feature type="region of interest" description="Disordered" evidence="1">
    <location>
        <begin position="1"/>
        <end position="55"/>
    </location>
</feature>
<protein>
    <submittedName>
        <fullName evidence="2">Uncharacterized protein</fullName>
    </submittedName>
</protein>
<comment type="caution">
    <text evidence="2">The sequence shown here is derived from an EMBL/GenBank/DDBJ whole genome shotgun (WGS) entry which is preliminary data.</text>
</comment>
<feature type="region of interest" description="Disordered" evidence="1">
    <location>
        <begin position="316"/>
        <end position="341"/>
    </location>
</feature>
<gene>
    <name evidence="2" type="ORF">ACFY8C_32240</name>
</gene>
<evidence type="ECO:0000256" key="1">
    <source>
        <dbReference type="SAM" id="MobiDB-lite"/>
    </source>
</evidence>
<keyword evidence="3" id="KW-1185">Reference proteome</keyword>
<proteinExistence type="predicted"/>
<dbReference type="Proteomes" id="UP001602370">
    <property type="component" value="Unassembled WGS sequence"/>
</dbReference>
<feature type="compositionally biased region" description="Low complexity" evidence="1">
    <location>
        <begin position="29"/>
        <end position="45"/>
    </location>
</feature>
<sequence length="549" mass="60063">MTDPVPQPGTERSPDAARNRVPEPRSPRHSAASAPSAARTPDTPAQEGPTPAAPVRESHQLVFGDLHDYPVMAQALDNQWLPAGLAGSRQHASAPARPPVEAVEAASAELRRSLVNSGTLVVNRAFLLNNEALYANYLPSADPVERDAFIRLLNDRVLVPYLYTEREPAADFTWAHDRAVGHAWRRLVTEEAEPALVRFDWDDDANRDKAGQVGNFFSTNVSALRRLRAPQLAQDLGIPEELARSMREGVLKDIYFWAGEQDNDRDITRNALYQRFITRPGTDPYENLLRDGDHVVPTKQLVDLLYSLGVPRAGGLIPVTPPDSPPRSTLQELRSDLRPRDDDPEAIGRLLRDLFADALHRAVDGPNSYAGLSLADINRLRREEEWRAYVDSLDAFVRGGFQDGRIPSPEEFSAGTSEVARRHARMLRTARATSGSGSGFARDIVSVLVIEAGGVALQVTSGEEVSLLAGSIQLLTAAAGALTLRLEFRDRGTKGRRGGLGHSLTLPTLRLGSLKRDWEALLGAYGGRVVETGQLPGTPRQADQQCQPD</sequence>
<name>A0ABW6XZK3_9ACTN</name>
<accession>A0ABW6XZK3</accession>
<dbReference type="EMBL" id="JBIBDZ010000012">
    <property type="protein sequence ID" value="MFF5922950.1"/>
    <property type="molecule type" value="Genomic_DNA"/>
</dbReference>